<evidence type="ECO:0000313" key="3">
    <source>
        <dbReference type="Proteomes" id="UP000510647"/>
    </source>
</evidence>
<evidence type="ECO:0000313" key="2">
    <source>
        <dbReference type="EMBL" id="QLQ81359.1"/>
    </source>
</evidence>
<name>A0A7H9HVS3_9SACH</name>
<dbReference type="OrthoDB" id="3997736at2759"/>
<proteinExistence type="predicted"/>
<protein>
    <submittedName>
        <fullName evidence="2">Uncharacterized protein</fullName>
    </submittedName>
</protein>
<dbReference type="EMBL" id="CP059272">
    <property type="protein sequence ID" value="QLQ81359.1"/>
    <property type="molecule type" value="Genomic_DNA"/>
</dbReference>
<dbReference type="Proteomes" id="UP000510647">
    <property type="component" value="Chromosome 6"/>
</dbReference>
<sequence length="193" mass="22129">MTVHRAAIRQFTTNVPRYNTPIPPPSYFSHDSSHHAAQIPSSKLDNRSRSLTDIAMVIAVGTLCFLAIDNYRAHHELQAQVERDRIKLAETQEFLTRQTNAARKKRELQILNERKTTKMREMKLALHVAMLRAQLQDHGIEPRSIDDCIHEYARSVKMDNSISNVSGTALWINDDNSLKGLIPNVREYEDKGR</sequence>
<keyword evidence="3" id="KW-1185">Reference proteome</keyword>
<feature type="region of interest" description="Disordered" evidence="1">
    <location>
        <begin position="15"/>
        <end position="43"/>
    </location>
</feature>
<organism evidence="2 3">
    <name type="scientific">Torulaspora globosa</name>
    <dbReference type="NCBI Taxonomy" id="48254"/>
    <lineage>
        <taxon>Eukaryota</taxon>
        <taxon>Fungi</taxon>
        <taxon>Dikarya</taxon>
        <taxon>Ascomycota</taxon>
        <taxon>Saccharomycotina</taxon>
        <taxon>Saccharomycetes</taxon>
        <taxon>Saccharomycetales</taxon>
        <taxon>Saccharomycetaceae</taxon>
        <taxon>Torulaspora</taxon>
    </lineage>
</organism>
<evidence type="ECO:0000256" key="1">
    <source>
        <dbReference type="SAM" id="MobiDB-lite"/>
    </source>
</evidence>
<reference evidence="2 3" key="1">
    <citation type="submission" date="2020-06" db="EMBL/GenBank/DDBJ databases">
        <title>The yeast mating-type switching endonuclease HO is a domesticated member of an unorthodox homing genetic element family.</title>
        <authorList>
            <person name="Coughlan A.Y."/>
            <person name="Lombardi L."/>
            <person name="Braun-Galleani S."/>
            <person name="Martos A.R."/>
            <person name="Galeote V."/>
            <person name="Bigey F."/>
            <person name="Dequin S."/>
            <person name="Byrne K.P."/>
            <person name="Wolfe K.H."/>
        </authorList>
    </citation>
    <scope>NUCLEOTIDE SEQUENCE [LARGE SCALE GENOMIC DNA]</scope>
    <source>
        <strain evidence="2 3">CBS2947</strain>
    </source>
</reference>
<dbReference type="AlphaFoldDB" id="A0A7H9HVS3"/>
<accession>A0A7H9HVS3</accession>
<gene>
    <name evidence="2" type="ORF">HG537_0F01200</name>
</gene>